<feature type="compositionally biased region" description="Polar residues" evidence="1">
    <location>
        <begin position="78"/>
        <end position="92"/>
    </location>
</feature>
<dbReference type="AlphaFoldDB" id="A0AAE0T8D2"/>
<accession>A0AAE0T8D2</accession>
<evidence type="ECO:0000256" key="1">
    <source>
        <dbReference type="SAM" id="MobiDB-lite"/>
    </source>
</evidence>
<reference evidence="2" key="1">
    <citation type="journal article" date="2021" name="Genome Biol. Evol.">
        <title>A High-Quality Reference Genome for a Parasitic Bivalve with Doubly Uniparental Inheritance (Bivalvia: Unionida).</title>
        <authorList>
            <person name="Smith C.H."/>
        </authorList>
    </citation>
    <scope>NUCLEOTIDE SEQUENCE</scope>
    <source>
        <strain evidence="2">CHS0354</strain>
    </source>
</reference>
<dbReference type="EMBL" id="JAEAOA010000820">
    <property type="protein sequence ID" value="KAK3605727.1"/>
    <property type="molecule type" value="Genomic_DNA"/>
</dbReference>
<reference evidence="2" key="2">
    <citation type="journal article" date="2021" name="Genome Biol. Evol.">
        <title>Developing a high-quality reference genome for a parasitic bivalve with doubly uniparental inheritance (Bivalvia: Unionida).</title>
        <authorList>
            <person name="Smith C.H."/>
        </authorList>
    </citation>
    <scope>NUCLEOTIDE SEQUENCE</scope>
    <source>
        <strain evidence="2">CHS0354</strain>
        <tissue evidence="2">Mantle</tissue>
    </source>
</reference>
<reference evidence="2" key="3">
    <citation type="submission" date="2023-05" db="EMBL/GenBank/DDBJ databases">
        <authorList>
            <person name="Smith C.H."/>
        </authorList>
    </citation>
    <scope>NUCLEOTIDE SEQUENCE</scope>
    <source>
        <strain evidence="2">CHS0354</strain>
        <tissue evidence="2">Mantle</tissue>
    </source>
</reference>
<proteinExistence type="predicted"/>
<name>A0AAE0T8D2_9BIVA</name>
<organism evidence="2 3">
    <name type="scientific">Potamilus streckersoni</name>
    <dbReference type="NCBI Taxonomy" id="2493646"/>
    <lineage>
        <taxon>Eukaryota</taxon>
        <taxon>Metazoa</taxon>
        <taxon>Spiralia</taxon>
        <taxon>Lophotrochozoa</taxon>
        <taxon>Mollusca</taxon>
        <taxon>Bivalvia</taxon>
        <taxon>Autobranchia</taxon>
        <taxon>Heteroconchia</taxon>
        <taxon>Palaeoheterodonta</taxon>
        <taxon>Unionida</taxon>
        <taxon>Unionoidea</taxon>
        <taxon>Unionidae</taxon>
        <taxon>Ambleminae</taxon>
        <taxon>Lampsilini</taxon>
        <taxon>Potamilus</taxon>
    </lineage>
</organism>
<keyword evidence="3" id="KW-1185">Reference proteome</keyword>
<evidence type="ECO:0000313" key="2">
    <source>
        <dbReference type="EMBL" id="KAK3605727.1"/>
    </source>
</evidence>
<comment type="caution">
    <text evidence="2">The sequence shown here is derived from an EMBL/GenBank/DDBJ whole genome shotgun (WGS) entry which is preliminary data.</text>
</comment>
<evidence type="ECO:0000313" key="3">
    <source>
        <dbReference type="Proteomes" id="UP001195483"/>
    </source>
</evidence>
<sequence length="153" mass="16590">MKGLMGKFRGPLDKSPDLLNPMYGINGPAVEHTGGDQFDNATYAMQTVQENIQSGNITTGGYDYAKPLPRKKDGGLANENTSKTAGDSSVSNYHPQYEEVGLKKSCDLYDTTYQTLSGERCIASYDYIMGSNAEIMTSPHARLGETAYDNAAI</sequence>
<gene>
    <name evidence="2" type="ORF">CHS0354_013526</name>
</gene>
<dbReference type="Proteomes" id="UP001195483">
    <property type="component" value="Unassembled WGS sequence"/>
</dbReference>
<feature type="region of interest" description="Disordered" evidence="1">
    <location>
        <begin position="68"/>
        <end position="92"/>
    </location>
</feature>
<protein>
    <submittedName>
        <fullName evidence="2">Uncharacterized protein</fullName>
    </submittedName>
</protein>